<evidence type="ECO:0000313" key="3">
    <source>
        <dbReference type="EMBL" id="KAJ1190950.1"/>
    </source>
</evidence>
<dbReference type="PANTHER" id="PTHR12829">
    <property type="entry name" value="N6-ADENOSINE-METHYLTRANSFERASE"/>
    <property type="match status" value="1"/>
</dbReference>
<organism evidence="3 4">
    <name type="scientific">Pleurodeles waltl</name>
    <name type="common">Iberian ribbed newt</name>
    <dbReference type="NCBI Taxonomy" id="8319"/>
    <lineage>
        <taxon>Eukaryota</taxon>
        <taxon>Metazoa</taxon>
        <taxon>Chordata</taxon>
        <taxon>Craniata</taxon>
        <taxon>Vertebrata</taxon>
        <taxon>Euteleostomi</taxon>
        <taxon>Amphibia</taxon>
        <taxon>Batrachia</taxon>
        <taxon>Caudata</taxon>
        <taxon>Salamandroidea</taxon>
        <taxon>Salamandridae</taxon>
        <taxon>Pleurodelinae</taxon>
        <taxon>Pleurodeles</taxon>
    </lineage>
</organism>
<evidence type="ECO:0000256" key="2">
    <source>
        <dbReference type="SAM" id="MobiDB-lite"/>
    </source>
</evidence>
<evidence type="ECO:0000256" key="1">
    <source>
        <dbReference type="PROSITE-ProRule" id="PRU00489"/>
    </source>
</evidence>
<dbReference type="PANTHER" id="PTHR12829:SF4">
    <property type="entry name" value="N(6)-ADENINE-SPECIFIC METHYLTRANSFERASE METTL4"/>
    <property type="match status" value="1"/>
</dbReference>
<dbReference type="PROSITE" id="PS51143">
    <property type="entry name" value="MT_A70"/>
    <property type="match status" value="1"/>
</dbReference>
<dbReference type="InterPro" id="IPR029063">
    <property type="entry name" value="SAM-dependent_MTases_sf"/>
</dbReference>
<comment type="similarity">
    <text evidence="1">Belongs to the MT-A70-like family.</text>
</comment>
<dbReference type="GO" id="GO:0032259">
    <property type="term" value="P:methylation"/>
    <property type="evidence" value="ECO:0007669"/>
    <property type="project" value="InterPro"/>
</dbReference>
<dbReference type="GO" id="GO:0008173">
    <property type="term" value="F:RNA methyltransferase activity"/>
    <property type="evidence" value="ECO:0007669"/>
    <property type="project" value="TreeGrafter"/>
</dbReference>
<protein>
    <recommendedName>
        <fullName evidence="5">Methyltransferase-like protein 4</fullName>
    </recommendedName>
</protein>
<dbReference type="Pfam" id="PF05063">
    <property type="entry name" value="MT-A70"/>
    <property type="match status" value="1"/>
</dbReference>
<comment type="caution">
    <text evidence="3">The sequence shown here is derived from an EMBL/GenBank/DDBJ whole genome shotgun (WGS) entry which is preliminary data.</text>
</comment>
<dbReference type="InterPro" id="IPR002052">
    <property type="entry name" value="DNA_methylase_N6_adenine_CS"/>
</dbReference>
<keyword evidence="4" id="KW-1185">Reference proteome</keyword>
<dbReference type="GO" id="GO:0003676">
    <property type="term" value="F:nucleic acid binding"/>
    <property type="evidence" value="ECO:0007669"/>
    <property type="project" value="InterPro"/>
</dbReference>
<sequence>MSVLLKSSTGWLVDHLQFLNNEYSHDPGLCFRDEYFQLLKPHIPGPISADATDTALLSSNCIERPQTRKRKRKRRGCALNQGELDALEYHLKISALISEGSKTLIEEGHKKGFLDPLPGSEKQQPRDPVGQGGSCRLTELCEMAKLLTSENENHGRLIPVLNEEPLSKSELDLLLHMMENSADCTRIIQLMGEKYLLPPKCSFLLSDISCMQPLLDYGKKYDVIVVDPPWENKSVKRSNRYDYLPSWHIRQLPVPALAAPGCLVITWVTNRQKHLRFVKDELYPEWSVKPLAEWHWVKITRSGEFVFPLESTHKKPYEVLVLGRLRAAAKSAPRQSDEDHTPIPDHKLIVSIPCTLHSHKPPLAEVLTDYIKPGAECLELFARNLQAGWTSWGNEVLKFQHIDYFCPLEDGS</sequence>
<accession>A0AAV7URQ0</accession>
<dbReference type="GO" id="GO:0005634">
    <property type="term" value="C:nucleus"/>
    <property type="evidence" value="ECO:0007669"/>
    <property type="project" value="TreeGrafter"/>
</dbReference>
<dbReference type="SUPFAM" id="SSF53335">
    <property type="entry name" value="S-adenosyl-L-methionine-dependent methyltransferases"/>
    <property type="match status" value="1"/>
</dbReference>
<evidence type="ECO:0000313" key="4">
    <source>
        <dbReference type="Proteomes" id="UP001066276"/>
    </source>
</evidence>
<dbReference type="PROSITE" id="PS00092">
    <property type="entry name" value="N6_MTASE"/>
    <property type="match status" value="1"/>
</dbReference>
<gene>
    <name evidence="3" type="ORF">NDU88_000268</name>
</gene>
<feature type="region of interest" description="Disordered" evidence="2">
    <location>
        <begin position="110"/>
        <end position="131"/>
    </location>
</feature>
<dbReference type="Proteomes" id="UP001066276">
    <property type="component" value="Chromosome 2_2"/>
</dbReference>
<evidence type="ECO:0008006" key="5">
    <source>
        <dbReference type="Google" id="ProtNLM"/>
    </source>
</evidence>
<name>A0AAV7URQ0_PLEWA</name>
<reference evidence="3" key="1">
    <citation type="journal article" date="2022" name="bioRxiv">
        <title>Sequencing and chromosome-scale assembly of the giantPleurodeles waltlgenome.</title>
        <authorList>
            <person name="Brown T."/>
            <person name="Elewa A."/>
            <person name="Iarovenko S."/>
            <person name="Subramanian E."/>
            <person name="Araus A.J."/>
            <person name="Petzold A."/>
            <person name="Susuki M."/>
            <person name="Suzuki K.-i.T."/>
            <person name="Hayashi T."/>
            <person name="Toyoda A."/>
            <person name="Oliveira C."/>
            <person name="Osipova E."/>
            <person name="Leigh N.D."/>
            <person name="Simon A."/>
            <person name="Yun M.H."/>
        </authorList>
    </citation>
    <scope>NUCLEOTIDE SEQUENCE</scope>
    <source>
        <strain evidence="3">20211129_DDA</strain>
        <tissue evidence="3">Liver</tissue>
    </source>
</reference>
<dbReference type="GO" id="GO:0009007">
    <property type="term" value="F:site-specific DNA-methyltransferase (adenine-specific) activity"/>
    <property type="evidence" value="ECO:0007669"/>
    <property type="project" value="TreeGrafter"/>
</dbReference>
<dbReference type="AlphaFoldDB" id="A0AAV7URQ0"/>
<dbReference type="InterPro" id="IPR007757">
    <property type="entry name" value="MT-A70-like"/>
</dbReference>
<dbReference type="EMBL" id="JANPWB010000004">
    <property type="protein sequence ID" value="KAJ1190950.1"/>
    <property type="molecule type" value="Genomic_DNA"/>
</dbReference>
<proteinExistence type="inferred from homology"/>
<dbReference type="GO" id="GO:0005829">
    <property type="term" value="C:cytosol"/>
    <property type="evidence" value="ECO:0007669"/>
    <property type="project" value="TreeGrafter"/>
</dbReference>